<sequence length="134" mass="15445">MLHTVATVIVDEAVEHGCGGIILEELDRIGIRERLPHADWHAMWACHKLKQCVEYETEERGVFMDTVTPKNSSKRCNECGGVRDDNRRQDEFERQRWGNQSHVDYNAARNVAELSLLQDHQPSRGRSISQYALK</sequence>
<dbReference type="AlphaFoldDB" id="U1NFD6"/>
<evidence type="ECO:0000313" key="5">
    <source>
        <dbReference type="Proteomes" id="UP000030710"/>
    </source>
</evidence>
<accession>U1NFD6</accession>
<dbReference type="HOGENOM" id="CLU_032903_3_5_2"/>
<dbReference type="STRING" id="1238425.J07HQW2_01970"/>
<feature type="compositionally biased region" description="Basic and acidic residues" evidence="2">
    <location>
        <begin position="75"/>
        <end position="95"/>
    </location>
</feature>
<name>U1NFD6_9EURY</name>
<reference evidence="4 5" key="1">
    <citation type="journal article" date="2013" name="PLoS ONE">
        <title>Assembly-driven community genomics of a hypersaline microbial ecosystem.</title>
        <authorList>
            <person name="Podell S."/>
            <person name="Ugalde J.A."/>
            <person name="Narasingarao P."/>
            <person name="Banfield J.F."/>
            <person name="Heidelberg K.B."/>
            <person name="Allen E.E."/>
        </authorList>
    </citation>
    <scope>NUCLEOTIDE SEQUENCE [LARGE SCALE GENOMIC DNA]</scope>
    <source>
        <strain evidence="5">J07HQW2</strain>
    </source>
</reference>
<dbReference type="InterPro" id="IPR010095">
    <property type="entry name" value="Cas12f1-like_TNB"/>
</dbReference>
<dbReference type="EMBL" id="KE356561">
    <property type="protein sequence ID" value="ERG95513.1"/>
    <property type="molecule type" value="Genomic_DNA"/>
</dbReference>
<evidence type="ECO:0000313" key="4">
    <source>
        <dbReference type="EMBL" id="ERG95513.1"/>
    </source>
</evidence>
<organism evidence="4 5">
    <name type="scientific">Haloquadratum walsbyi J07HQW2</name>
    <dbReference type="NCBI Taxonomy" id="1238425"/>
    <lineage>
        <taxon>Archaea</taxon>
        <taxon>Methanobacteriati</taxon>
        <taxon>Methanobacteriota</taxon>
        <taxon>Stenosarchaea group</taxon>
        <taxon>Halobacteria</taxon>
        <taxon>Halobacteriales</taxon>
        <taxon>Haloferacaceae</taxon>
        <taxon>Haloquadratum</taxon>
    </lineage>
</organism>
<dbReference type="eggNOG" id="arCOG00679">
    <property type="taxonomic scope" value="Archaea"/>
</dbReference>
<evidence type="ECO:0000256" key="1">
    <source>
        <dbReference type="ARBA" id="ARBA00023125"/>
    </source>
</evidence>
<dbReference type="GO" id="GO:0003677">
    <property type="term" value="F:DNA binding"/>
    <property type="evidence" value="ECO:0007669"/>
    <property type="project" value="UniProtKB-KW"/>
</dbReference>
<feature type="region of interest" description="Disordered" evidence="2">
    <location>
        <begin position="74"/>
        <end position="95"/>
    </location>
</feature>
<gene>
    <name evidence="4" type="ORF">J07HQW2_01970</name>
</gene>
<proteinExistence type="predicted"/>
<evidence type="ECO:0000259" key="3">
    <source>
        <dbReference type="Pfam" id="PF07282"/>
    </source>
</evidence>
<dbReference type="Pfam" id="PF07282">
    <property type="entry name" value="Cas12f1-like_TNB"/>
    <property type="match status" value="1"/>
</dbReference>
<evidence type="ECO:0000256" key="2">
    <source>
        <dbReference type="SAM" id="MobiDB-lite"/>
    </source>
</evidence>
<dbReference type="Proteomes" id="UP000030710">
    <property type="component" value="Unassembled WGS sequence"/>
</dbReference>
<keyword evidence="1" id="KW-0238">DNA-binding</keyword>
<protein>
    <submittedName>
        <fullName evidence="4">Transposase</fullName>
    </submittedName>
</protein>
<feature type="domain" description="Cas12f1-like TNB" evidence="3">
    <location>
        <begin position="48"/>
        <end position="111"/>
    </location>
</feature>